<evidence type="ECO:0008006" key="3">
    <source>
        <dbReference type="Google" id="ProtNLM"/>
    </source>
</evidence>
<name>A0A2M7R6X5_9BACT</name>
<protein>
    <recommendedName>
        <fullName evidence="3">Nucleoside 2-deoxyribosyltransferase</fullName>
    </recommendedName>
</protein>
<organism evidence="1 2">
    <name type="scientific">Candidatus Nealsonbacteria bacterium CG_4_10_14_0_8_um_filter_37_14</name>
    <dbReference type="NCBI Taxonomy" id="1974684"/>
    <lineage>
        <taxon>Bacteria</taxon>
        <taxon>Candidatus Nealsoniibacteriota</taxon>
    </lineage>
</organism>
<sequence>MKIFLISPVRTASLENIELIKKYVEKLEREGHQVHWPIRDTEQNDPTGGINICDTNLKKLFEADEIHVWYFKESSGTHFDLGGVYVLIRILGYKKRVVFVNKNDFTQEIAKSEKSFLKVLNFLDKESQGGQK</sequence>
<comment type="caution">
    <text evidence="1">The sequence shown here is derived from an EMBL/GenBank/DDBJ whole genome shotgun (WGS) entry which is preliminary data.</text>
</comment>
<dbReference type="AlphaFoldDB" id="A0A2M7R6X5"/>
<evidence type="ECO:0000313" key="1">
    <source>
        <dbReference type="EMBL" id="PIY89141.1"/>
    </source>
</evidence>
<dbReference type="Gene3D" id="3.40.50.450">
    <property type="match status" value="1"/>
</dbReference>
<dbReference type="Proteomes" id="UP000230767">
    <property type="component" value="Unassembled WGS sequence"/>
</dbReference>
<proteinExistence type="predicted"/>
<evidence type="ECO:0000313" key="2">
    <source>
        <dbReference type="Proteomes" id="UP000230767"/>
    </source>
</evidence>
<accession>A0A2M7R6X5</accession>
<dbReference type="EMBL" id="PFLW01000046">
    <property type="protein sequence ID" value="PIY89141.1"/>
    <property type="molecule type" value="Genomic_DNA"/>
</dbReference>
<reference evidence="2" key="1">
    <citation type="submission" date="2017-09" db="EMBL/GenBank/DDBJ databases">
        <title>Depth-based differentiation of microbial function through sediment-hosted aquifers and enrichment of novel symbionts in the deep terrestrial subsurface.</title>
        <authorList>
            <person name="Probst A.J."/>
            <person name="Ladd B."/>
            <person name="Jarett J.K."/>
            <person name="Geller-Mcgrath D.E."/>
            <person name="Sieber C.M.K."/>
            <person name="Emerson J.B."/>
            <person name="Anantharaman K."/>
            <person name="Thomas B.C."/>
            <person name="Malmstrom R."/>
            <person name="Stieglmeier M."/>
            <person name="Klingl A."/>
            <person name="Woyke T."/>
            <person name="Ryan C.M."/>
            <person name="Banfield J.F."/>
        </authorList>
    </citation>
    <scope>NUCLEOTIDE SEQUENCE [LARGE SCALE GENOMIC DNA]</scope>
</reference>
<gene>
    <name evidence="1" type="ORF">COY73_01815</name>
</gene>